<dbReference type="EMBL" id="CP076130">
    <property type="protein sequence ID" value="QWG10478.1"/>
    <property type="molecule type" value="Genomic_DNA"/>
</dbReference>
<sequence length="886" mass="99513">MSNFILTADIGGSHITTAIVDFSSKSVLKSTVQHKVINSNTTNGNAIISDWLSAFKTTLSKHSKPIEGIGIAMPGPFDYTLGISEIKGVGKYESIFGINIRLALYAALKKYLSTPNDIQFINDADAFILGAVHAKNWDNERVVGITLGTGYGSGFVENGKMITTGNEVPEEGKLHFVPFKEGVNEDYISTRWFTKEWENRAGEKVKGVKEIVQANNETSQQLFDEFGNNLSATLSPWCTKFKPTKMIIGGNITKALSLFDTPIKNNLNIDDIVAYADTEEASMLGAASNFIKTKSAKMTRNTKQYLMPSSVQKTEKGAYDIYPSHALKEGEIKTGYQSLAKELKQYSTLLLEGYVGVAWETVTTQLLEAFKVEGIEKIQFVNVNAALKSEEEIDKITAPYLGGDDPIFGKLFEGKLIDFFDKQKLDAVTVDKNVFTVIYGCGASLLKVKGAKVVYFDVPKNEIQFRSRAGGVINIGAKESIAAKPQYKRMYFIDWVILNNQKATILPKIDYIIDEQRSDAITWTDGVSFRKGLEEMSNNAFRVRPWFEPGAWGGQWIKEKIGGLAEDVPNYAWSFELIVPENGIVFEQDGALLEVSFDFLMYYNNKNILGEASKRFGYEFPIRFDFLDTIQGGNLSVQCHPTVPYMQENFGHRFTQDETYYMLDAKEDAKVYLGFQEDIEPEKFRAALTHSFENSEELAIENYVQVHPAKKHDLFLIPNGTIHCSGTDGMVLEISATPYIFTFKMYDWLRLDLDGKPRPMNIERGMENLNFDRKGAKVQEELISTPEVLKEGKDYKVVNLPTHKEHFYAIERFEFDHGIEVQLNNQCHVMSLVEGQSITVETNGNSFDINYAETFVVPAASGSYKLINTSGRRVKVINSYVKSEEC</sequence>
<proteinExistence type="inferred from homology"/>
<dbReference type="Gene3D" id="2.60.120.10">
    <property type="entry name" value="Jelly Rolls"/>
    <property type="match status" value="2"/>
</dbReference>
<keyword evidence="3" id="KW-1185">Reference proteome</keyword>
<geneLocation type="plasmid" evidence="2 3">
    <name>p1</name>
</geneLocation>
<keyword evidence="2" id="KW-0614">Plasmid</keyword>
<dbReference type="CDD" id="cd07010">
    <property type="entry name" value="cupin_PMI_type_I_N_bac"/>
    <property type="match status" value="1"/>
</dbReference>
<dbReference type="InterPro" id="IPR043129">
    <property type="entry name" value="ATPase_NBD"/>
</dbReference>
<dbReference type="Pfam" id="PF00480">
    <property type="entry name" value="ROK"/>
    <property type="match status" value="1"/>
</dbReference>
<dbReference type="InterPro" id="IPR014710">
    <property type="entry name" value="RmlC-like_jellyroll"/>
</dbReference>
<evidence type="ECO:0000313" key="2">
    <source>
        <dbReference type="EMBL" id="QWG10478.1"/>
    </source>
</evidence>
<dbReference type="InterPro" id="IPR011051">
    <property type="entry name" value="RmlC_Cupin_sf"/>
</dbReference>
<gene>
    <name evidence="2" type="ORF">KM029_26240</name>
</gene>
<dbReference type="Proteomes" id="UP000682802">
    <property type="component" value="Plasmid p1"/>
</dbReference>
<organism evidence="2 3">
    <name type="scientific">Flammeovirga kamogawensis</name>
    <dbReference type="NCBI Taxonomy" id="373891"/>
    <lineage>
        <taxon>Bacteria</taxon>
        <taxon>Pseudomonadati</taxon>
        <taxon>Bacteroidota</taxon>
        <taxon>Cytophagia</taxon>
        <taxon>Cytophagales</taxon>
        <taxon>Flammeovirgaceae</taxon>
        <taxon>Flammeovirga</taxon>
    </lineage>
</organism>
<accession>A0ABX8H487</accession>
<dbReference type="SUPFAM" id="SSF53067">
    <property type="entry name" value="Actin-like ATPase domain"/>
    <property type="match status" value="1"/>
</dbReference>
<dbReference type="PANTHER" id="PTHR18964:SF149">
    <property type="entry name" value="BIFUNCTIONAL UDP-N-ACETYLGLUCOSAMINE 2-EPIMERASE_N-ACETYLMANNOSAMINE KINASE"/>
    <property type="match status" value="1"/>
</dbReference>
<evidence type="ECO:0000313" key="3">
    <source>
        <dbReference type="Proteomes" id="UP000682802"/>
    </source>
</evidence>
<dbReference type="RefSeq" id="WP_144076932.1">
    <property type="nucleotide sequence ID" value="NZ_CP076130.1"/>
</dbReference>
<dbReference type="PANTHER" id="PTHR18964">
    <property type="entry name" value="ROK (REPRESSOR, ORF, KINASE) FAMILY"/>
    <property type="match status" value="1"/>
</dbReference>
<dbReference type="Gene3D" id="3.30.420.40">
    <property type="match status" value="2"/>
</dbReference>
<dbReference type="InterPro" id="IPR000600">
    <property type="entry name" value="ROK"/>
</dbReference>
<evidence type="ECO:0000256" key="1">
    <source>
        <dbReference type="ARBA" id="ARBA00006479"/>
    </source>
</evidence>
<name>A0ABX8H487_9BACT</name>
<reference evidence="2 3" key="1">
    <citation type="submission" date="2021-05" db="EMBL/GenBank/DDBJ databases">
        <title>Comparative genomic studies on the polysaccharide-degrading batcterial strains of the Flammeovirga genus.</title>
        <authorList>
            <person name="Zewei F."/>
            <person name="Zheng Z."/>
            <person name="Yu L."/>
            <person name="Ruyue G."/>
            <person name="Yanhong M."/>
            <person name="Yuanyuan C."/>
            <person name="Jingyan G."/>
            <person name="Wenjun H."/>
        </authorList>
    </citation>
    <scope>NUCLEOTIDE SEQUENCE [LARGE SCALE GENOMIC DNA]</scope>
    <source>
        <strain evidence="2 3">YS10</strain>
        <plasmid evidence="2 3">p1</plasmid>
    </source>
</reference>
<comment type="similarity">
    <text evidence="1">Belongs to the ROK (NagC/XylR) family.</text>
</comment>
<dbReference type="SUPFAM" id="SSF51182">
    <property type="entry name" value="RmlC-like cupins"/>
    <property type="match status" value="1"/>
</dbReference>
<protein>
    <submittedName>
        <fullName evidence="2">ROK family protein</fullName>
    </submittedName>
</protein>